<dbReference type="Proteomes" id="UP000521943">
    <property type="component" value="Unassembled WGS sequence"/>
</dbReference>
<reference evidence="2 3" key="1">
    <citation type="submission" date="2020-07" db="EMBL/GenBank/DDBJ databases">
        <title>Comparative genomics of pyrophilous fungi reveals a link between fire events and developmental genes.</title>
        <authorList>
            <consortium name="DOE Joint Genome Institute"/>
            <person name="Steindorff A.S."/>
            <person name="Carver A."/>
            <person name="Calhoun S."/>
            <person name="Stillman K."/>
            <person name="Liu H."/>
            <person name="Lipzen A."/>
            <person name="Pangilinan J."/>
            <person name="Labutti K."/>
            <person name="Bruns T.D."/>
            <person name="Grigoriev I.V."/>
        </authorList>
    </citation>
    <scope>NUCLEOTIDE SEQUENCE [LARGE SCALE GENOMIC DNA]</scope>
    <source>
        <strain evidence="2 3">CBS 144469</strain>
    </source>
</reference>
<evidence type="ECO:0000313" key="3">
    <source>
        <dbReference type="Proteomes" id="UP000521943"/>
    </source>
</evidence>
<organism evidence="2 3">
    <name type="scientific">Ephemerocybe angulata</name>
    <dbReference type="NCBI Taxonomy" id="980116"/>
    <lineage>
        <taxon>Eukaryota</taxon>
        <taxon>Fungi</taxon>
        <taxon>Dikarya</taxon>
        <taxon>Basidiomycota</taxon>
        <taxon>Agaricomycotina</taxon>
        <taxon>Agaricomycetes</taxon>
        <taxon>Agaricomycetidae</taxon>
        <taxon>Agaricales</taxon>
        <taxon>Agaricineae</taxon>
        <taxon>Psathyrellaceae</taxon>
        <taxon>Ephemerocybe</taxon>
    </lineage>
</organism>
<proteinExistence type="predicted"/>
<evidence type="ECO:0000313" key="2">
    <source>
        <dbReference type="EMBL" id="KAF6746975.1"/>
    </source>
</evidence>
<name>A0A8H6LXZ7_9AGAR</name>
<dbReference type="AlphaFoldDB" id="A0A8H6LXZ7"/>
<gene>
    <name evidence="2" type="ORF">DFP72DRAFT_1075795</name>
</gene>
<sequence>MAPPTTKKRRVFEEITAESQALASARWKARNEARLEQEREDRAQEREKAEDEKLGTVLAAVTQAGFTSLWDFQAALHTMKNQQISARYSKT</sequence>
<feature type="region of interest" description="Disordered" evidence="1">
    <location>
        <begin position="33"/>
        <end position="52"/>
    </location>
</feature>
<accession>A0A8H6LXZ7</accession>
<evidence type="ECO:0000256" key="1">
    <source>
        <dbReference type="SAM" id="MobiDB-lite"/>
    </source>
</evidence>
<protein>
    <submittedName>
        <fullName evidence="2">Uncharacterized protein</fullName>
    </submittedName>
</protein>
<comment type="caution">
    <text evidence="2">The sequence shown here is derived from an EMBL/GenBank/DDBJ whole genome shotgun (WGS) entry which is preliminary data.</text>
</comment>
<dbReference type="EMBL" id="JACGCI010000086">
    <property type="protein sequence ID" value="KAF6746975.1"/>
    <property type="molecule type" value="Genomic_DNA"/>
</dbReference>
<keyword evidence="3" id="KW-1185">Reference proteome</keyword>